<dbReference type="Gene3D" id="1.25.40.530">
    <property type="entry name" value="MyTH4 domain"/>
    <property type="match status" value="1"/>
</dbReference>
<dbReference type="Gene3D" id="2.30.29.30">
    <property type="entry name" value="Pleckstrin-homology domain (PH domain)/Phosphotyrosine-binding domain (PTB)"/>
    <property type="match status" value="1"/>
</dbReference>
<dbReference type="SUPFAM" id="SSF47031">
    <property type="entry name" value="Second domain of FERM"/>
    <property type="match status" value="1"/>
</dbReference>
<accession>A0A556TND5</accession>
<sequence>MCSILKLFYTIRPKRIPAPDGMARSPLPSFDALFLKRKWRGNGCREMCRRIRTSLPDMPLCLQQNSGQVTIQEVFEHSTEPGLLLLRAPTVAFLGQLEVTLSQPVSRSANGTPSLSGVSEDKLINEGKVKMEDELEVLAVHWACAVQKVIDSKAPVETPTQLLIRDIELELEREPVPLIQGILQTCLDLRPLRDELYCQLIKQTSIAQTRARTHTHTNAQTPRDVRLRYWQLLTCASCTFLPSSSVLRYLRFHLKRVQSVCVDSEVESYASFIAQAVEKTRCRECVPSWEEIQGLMTRQEMVCTVHYPGPGCCRIPISSHTTANECHEMVVRGLLPVCEDDLLSLAALRLQALLGDYGSLAPYPALEQLYPVRALETRALLPPAEAPGCPPFPAGILGALWGQKRRDGQEQKQRARLRDEATVLSSSIMERWKSLSGYSRTDSMAAYLTIARRWPGFGCTLYEVDFYMSSSGSYSQRLWLGVAASCVSLYRPGEAEALESLPITQICSYGVSDGNTFTITATDRHLLFHTSQCHPTPAGQRRLHHHGNQLQAPPLPAGTALSPGLKRRAAHSKVAPAMPRPVGHTKDRESEQDEMDDRQSSQNSEHAPGLAADRNSAEYRRTIQRNTHTHTVRTF</sequence>
<gene>
    <name evidence="3" type="ORF">Baya_2239</name>
</gene>
<dbReference type="GO" id="GO:0005856">
    <property type="term" value="C:cytoskeleton"/>
    <property type="evidence" value="ECO:0007669"/>
    <property type="project" value="InterPro"/>
</dbReference>
<dbReference type="InterPro" id="IPR014352">
    <property type="entry name" value="FERM/acyl-CoA-bd_prot_sf"/>
</dbReference>
<dbReference type="Pfam" id="PF00373">
    <property type="entry name" value="FERM_M"/>
    <property type="match status" value="1"/>
</dbReference>
<dbReference type="InterPro" id="IPR038185">
    <property type="entry name" value="MyTH4_dom_sf"/>
</dbReference>
<dbReference type="PROSITE" id="PS51016">
    <property type="entry name" value="MYTH4"/>
    <property type="match status" value="1"/>
</dbReference>
<evidence type="ECO:0000313" key="3">
    <source>
        <dbReference type="EMBL" id="TSK28052.1"/>
    </source>
</evidence>
<dbReference type="OrthoDB" id="6108017at2759"/>
<dbReference type="InterPro" id="IPR019748">
    <property type="entry name" value="FERM_central"/>
</dbReference>
<feature type="region of interest" description="Disordered" evidence="1">
    <location>
        <begin position="531"/>
        <end position="635"/>
    </location>
</feature>
<dbReference type="InterPro" id="IPR035963">
    <property type="entry name" value="FERM_2"/>
</dbReference>
<feature type="domain" description="MyTH4" evidence="2">
    <location>
        <begin position="119"/>
        <end position="296"/>
    </location>
</feature>
<dbReference type="Proteomes" id="UP000319801">
    <property type="component" value="Unassembled WGS sequence"/>
</dbReference>
<dbReference type="PANTHER" id="PTHR46049">
    <property type="entry name" value="AGAP003327-PA"/>
    <property type="match status" value="1"/>
</dbReference>
<name>A0A556TND5_BAGYA</name>
<dbReference type="InterPro" id="IPR000857">
    <property type="entry name" value="MyTH4_dom"/>
</dbReference>
<evidence type="ECO:0000313" key="4">
    <source>
        <dbReference type="Proteomes" id="UP000319801"/>
    </source>
</evidence>
<dbReference type="CDD" id="cd14473">
    <property type="entry name" value="FERM_B-lobe"/>
    <property type="match status" value="1"/>
</dbReference>
<dbReference type="PANTHER" id="PTHR46049:SF5">
    <property type="entry name" value="PLECKSTRIN HOMOLOGY DOMAIN-CONTAINING FAMILY H MEMBER 3"/>
    <property type="match status" value="1"/>
</dbReference>
<comment type="caution">
    <text evidence="3">The sequence shown here is derived from an EMBL/GenBank/DDBJ whole genome shotgun (WGS) entry which is preliminary data.</text>
</comment>
<reference evidence="3 4" key="1">
    <citation type="journal article" date="2019" name="Genome Biol. Evol.">
        <title>Whole-Genome Sequencing of the Giant Devil Catfish, Bagarius yarrelli.</title>
        <authorList>
            <person name="Jiang W."/>
            <person name="Lv Y."/>
            <person name="Cheng L."/>
            <person name="Yang K."/>
            <person name="Chao B."/>
            <person name="Wang X."/>
            <person name="Li Y."/>
            <person name="Pan X."/>
            <person name="You X."/>
            <person name="Zhang Y."/>
            <person name="Yang J."/>
            <person name="Li J."/>
            <person name="Zhang X."/>
            <person name="Liu S."/>
            <person name="Sun C."/>
            <person name="Yang J."/>
            <person name="Shi Q."/>
        </authorList>
    </citation>
    <scope>NUCLEOTIDE SEQUENCE [LARGE SCALE GENOMIC DNA]</scope>
    <source>
        <strain evidence="3">JWS20170419001</strain>
        <tissue evidence="3">Muscle</tissue>
    </source>
</reference>
<protein>
    <submittedName>
        <fullName evidence="3">Unconventional myosin-X</fullName>
    </submittedName>
</protein>
<evidence type="ECO:0000256" key="1">
    <source>
        <dbReference type="SAM" id="MobiDB-lite"/>
    </source>
</evidence>
<dbReference type="Pfam" id="PF00784">
    <property type="entry name" value="MyTH4"/>
    <property type="match status" value="1"/>
</dbReference>
<dbReference type="SMART" id="SM00139">
    <property type="entry name" value="MyTH4"/>
    <property type="match status" value="1"/>
</dbReference>
<dbReference type="EMBL" id="VCAZ01000008">
    <property type="protein sequence ID" value="TSK28052.1"/>
    <property type="molecule type" value="Genomic_DNA"/>
</dbReference>
<evidence type="ECO:0000259" key="2">
    <source>
        <dbReference type="PROSITE" id="PS51016"/>
    </source>
</evidence>
<dbReference type="Gene3D" id="1.20.80.10">
    <property type="match status" value="1"/>
</dbReference>
<keyword evidence="4" id="KW-1185">Reference proteome</keyword>
<proteinExistence type="predicted"/>
<organism evidence="3 4">
    <name type="scientific">Bagarius yarrelli</name>
    <name type="common">Goonch</name>
    <name type="synonym">Bagrus yarrelli</name>
    <dbReference type="NCBI Taxonomy" id="175774"/>
    <lineage>
        <taxon>Eukaryota</taxon>
        <taxon>Metazoa</taxon>
        <taxon>Chordata</taxon>
        <taxon>Craniata</taxon>
        <taxon>Vertebrata</taxon>
        <taxon>Euteleostomi</taxon>
        <taxon>Actinopterygii</taxon>
        <taxon>Neopterygii</taxon>
        <taxon>Teleostei</taxon>
        <taxon>Ostariophysi</taxon>
        <taxon>Siluriformes</taxon>
        <taxon>Sisoridae</taxon>
        <taxon>Sisorinae</taxon>
        <taxon>Bagarius</taxon>
    </lineage>
</organism>
<dbReference type="AlphaFoldDB" id="A0A556TND5"/>
<dbReference type="InterPro" id="IPR051724">
    <property type="entry name" value="Actin_motor_Myosin"/>
</dbReference>
<dbReference type="InterPro" id="IPR011993">
    <property type="entry name" value="PH-like_dom_sf"/>
</dbReference>